<reference evidence="1" key="1">
    <citation type="submission" date="2015-12" db="EMBL/GenBank/DDBJ databases">
        <title>Update maize B73 reference genome by single molecule sequencing technologies.</title>
        <authorList>
            <consortium name="Maize Genome Sequencing Project"/>
            <person name="Ware D."/>
        </authorList>
    </citation>
    <scope>NUCLEOTIDE SEQUENCE [LARGE SCALE GENOMIC DNA]</scope>
    <source>
        <tissue evidence="1">Seedling</tissue>
    </source>
</reference>
<accession>A0A1D6EE48</accession>
<proteinExistence type="predicted"/>
<name>A0A1D6EE48_MAIZE</name>
<dbReference type="EMBL" id="CM007648">
    <property type="protein sequence ID" value="ONM18503.1"/>
    <property type="molecule type" value="Genomic_DNA"/>
</dbReference>
<evidence type="ECO:0000313" key="1">
    <source>
        <dbReference type="EMBL" id="ONM18503.1"/>
    </source>
</evidence>
<dbReference type="InParanoid" id="A0A1D6EE48"/>
<sequence length="54" mass="6123">MLKNDVDFLFFLADAAAITFQYGNLDALCPPLIQAKKNRKNLVEAYAQFVFLDP</sequence>
<organism evidence="1">
    <name type="scientific">Zea mays</name>
    <name type="common">Maize</name>
    <dbReference type="NCBI Taxonomy" id="4577"/>
    <lineage>
        <taxon>Eukaryota</taxon>
        <taxon>Viridiplantae</taxon>
        <taxon>Streptophyta</taxon>
        <taxon>Embryophyta</taxon>
        <taxon>Tracheophyta</taxon>
        <taxon>Spermatophyta</taxon>
        <taxon>Magnoliopsida</taxon>
        <taxon>Liliopsida</taxon>
        <taxon>Poales</taxon>
        <taxon>Poaceae</taxon>
        <taxon>PACMAD clade</taxon>
        <taxon>Panicoideae</taxon>
        <taxon>Andropogonodae</taxon>
        <taxon>Andropogoneae</taxon>
        <taxon>Tripsacinae</taxon>
        <taxon>Zea</taxon>
    </lineage>
</organism>
<dbReference type="AlphaFoldDB" id="A0A1D6EE48"/>
<gene>
    <name evidence="1" type="ORF">ZEAMMB73_Zm00001d004137</name>
</gene>
<protein>
    <submittedName>
        <fullName evidence="1">Uncharacterized protein</fullName>
    </submittedName>
</protein>